<dbReference type="AlphaFoldDB" id="A0A9K3M657"/>
<keyword evidence="3" id="KW-1185">Reference proteome</keyword>
<dbReference type="EMBL" id="JAGRRH010000001">
    <property type="protein sequence ID" value="KAG7374722.1"/>
    <property type="molecule type" value="Genomic_DNA"/>
</dbReference>
<protein>
    <recommendedName>
        <fullName evidence="4">Ubiquitin-like protease family profile domain-containing protein</fullName>
    </recommendedName>
</protein>
<sequence length="847" mass="95768">MCFLRHLLVYVHCSSHRVGCLYPSQVCHYNEATTVPVDAGNPSLSDNHPVTYTDCLGWIKTRLKNDCRNTLNGTYKFGTHSLRATYYLFAALGGSEDFGELMRNARHKHEPTARKYYKDAKVIRDEVKRNAILAAAQDIWPFESRLLQRAGANLERLQRFNPAHLSVSTLADAARVFVEDMLGVTSSNPNYRTPSYLLERSYNKDTKNVRPEIKFEQYLHKIAPPELHAQLLSAFHICLNASIAASNSPINHQIPPPSNRTPTTSPQHGGAGVRDRVTREMNSMPLRDENMSPPPATADTMNLGRPTIEISSTNNTAPPHFPAPAFQTNSRTSCSLLEFPALCGDAAEDLNTVTLQMVVFDPVSSEKARNRKYYRLADRCLDAITHLKGEIVIRALFRFVVEIAKLGILEATKQKLPRPGLQCAGFWGICYKLYDQKKDGHNVHVRQLWDMAPVTRWLRDPYSGAGNRDGGICETVEVLAEASQYFRGTDFKLCADDNVHEEGKRDTLTLLPTDVLGSNLICQRKLTTFTNQCPWCGKYFQPWKGEKVDLLSDLPDITLELGRDLVSHERGNKCIFWGWRINRCVKNVPVTTEPTIRLSILKSIVSVLGYGKSRGATESRCITIADCATKEQFLQKIEKIFTKAERFLHSSKTKPGSLDASSPRLVFFSFEYAKATVIRVISVVHGQGHFVVLEVDVKKRVIKVWDGKDYDVTTWTEKISYLLRKIKLLDFDCKPAFKVGRDEGVQLDVLVRGDKVWTVTRTRMLNQDDDYNCGPIACLRVWETLVPGVVDVGQLCPNDYRGVVVRKLDQLFGELKNNLIWGDEELEKTTYTRTKRTISSEITEIRD</sequence>
<comment type="caution">
    <text evidence="2">The sequence shown here is derived from an EMBL/GenBank/DDBJ whole genome shotgun (WGS) entry which is preliminary data.</text>
</comment>
<reference evidence="2" key="2">
    <citation type="submission" date="2021-04" db="EMBL/GenBank/DDBJ databases">
        <authorList>
            <person name="Podell S."/>
        </authorList>
    </citation>
    <scope>NUCLEOTIDE SEQUENCE</scope>
    <source>
        <strain evidence="2">Hildebrandi</strain>
    </source>
</reference>
<proteinExistence type="predicted"/>
<reference evidence="2" key="1">
    <citation type="journal article" date="2021" name="Sci. Rep.">
        <title>Diploid genomic architecture of Nitzschia inconspicua, an elite biomass production diatom.</title>
        <authorList>
            <person name="Oliver A."/>
            <person name="Podell S."/>
            <person name="Pinowska A."/>
            <person name="Traller J.C."/>
            <person name="Smith S.R."/>
            <person name="McClure R."/>
            <person name="Beliaev A."/>
            <person name="Bohutskyi P."/>
            <person name="Hill E.A."/>
            <person name="Rabines A."/>
            <person name="Zheng H."/>
            <person name="Allen L.Z."/>
            <person name="Kuo A."/>
            <person name="Grigoriev I.V."/>
            <person name="Allen A.E."/>
            <person name="Hazlebeck D."/>
            <person name="Allen E.E."/>
        </authorList>
    </citation>
    <scope>NUCLEOTIDE SEQUENCE</scope>
    <source>
        <strain evidence="2">Hildebrandi</strain>
    </source>
</reference>
<evidence type="ECO:0008006" key="4">
    <source>
        <dbReference type="Google" id="ProtNLM"/>
    </source>
</evidence>
<dbReference type="Proteomes" id="UP000693970">
    <property type="component" value="Unassembled WGS sequence"/>
</dbReference>
<evidence type="ECO:0000256" key="1">
    <source>
        <dbReference type="SAM" id="MobiDB-lite"/>
    </source>
</evidence>
<accession>A0A9K3M657</accession>
<name>A0A9K3M657_9STRA</name>
<dbReference type="OrthoDB" id="78751at2759"/>
<gene>
    <name evidence="2" type="ORF">IV203_013817</name>
</gene>
<organism evidence="2 3">
    <name type="scientific">Nitzschia inconspicua</name>
    <dbReference type="NCBI Taxonomy" id="303405"/>
    <lineage>
        <taxon>Eukaryota</taxon>
        <taxon>Sar</taxon>
        <taxon>Stramenopiles</taxon>
        <taxon>Ochrophyta</taxon>
        <taxon>Bacillariophyta</taxon>
        <taxon>Bacillariophyceae</taxon>
        <taxon>Bacillariophycidae</taxon>
        <taxon>Bacillariales</taxon>
        <taxon>Bacillariaceae</taxon>
        <taxon>Nitzschia</taxon>
    </lineage>
</organism>
<feature type="region of interest" description="Disordered" evidence="1">
    <location>
        <begin position="249"/>
        <end position="274"/>
    </location>
</feature>
<evidence type="ECO:0000313" key="2">
    <source>
        <dbReference type="EMBL" id="KAG7374722.1"/>
    </source>
</evidence>
<evidence type="ECO:0000313" key="3">
    <source>
        <dbReference type="Proteomes" id="UP000693970"/>
    </source>
</evidence>